<reference evidence="1 2" key="1">
    <citation type="submission" date="2021-02" db="EMBL/GenBank/DDBJ databases">
        <title>Paenibacillus tianjinensis sp. nov.</title>
        <authorList>
            <person name="Liu H."/>
        </authorList>
    </citation>
    <scope>NUCLEOTIDE SEQUENCE [LARGE SCALE GENOMIC DNA]</scope>
    <source>
        <strain evidence="1 2">TB2019</strain>
    </source>
</reference>
<sequence>MDNKTDIIGVFIQEDYGNDYFDRYLCPADIYVYIFECGKQRYIWQSKQRCELGLIEGSTYHMKAIAGRRLLGGRGLSISEVEVIGEMNINNKVIRLTEE</sequence>
<dbReference type="Proteomes" id="UP000663452">
    <property type="component" value="Chromosome"/>
</dbReference>
<gene>
    <name evidence="1" type="ORF">JRJ22_18715</name>
</gene>
<organism evidence="1 2">
    <name type="scientific">Paenibacillus tianjinensis</name>
    <dbReference type="NCBI Taxonomy" id="2810347"/>
    <lineage>
        <taxon>Bacteria</taxon>
        <taxon>Bacillati</taxon>
        <taxon>Bacillota</taxon>
        <taxon>Bacilli</taxon>
        <taxon>Bacillales</taxon>
        <taxon>Paenibacillaceae</taxon>
        <taxon>Paenibacillus</taxon>
    </lineage>
</organism>
<keyword evidence="2" id="KW-1185">Reference proteome</keyword>
<evidence type="ECO:0000313" key="2">
    <source>
        <dbReference type="Proteomes" id="UP000663452"/>
    </source>
</evidence>
<evidence type="ECO:0000313" key="1">
    <source>
        <dbReference type="EMBL" id="QSF43301.1"/>
    </source>
</evidence>
<dbReference type="EMBL" id="CP070969">
    <property type="protein sequence ID" value="QSF43301.1"/>
    <property type="molecule type" value="Genomic_DNA"/>
</dbReference>
<dbReference type="RefSeq" id="WP_206100939.1">
    <property type="nucleotide sequence ID" value="NZ_CP070969.1"/>
</dbReference>
<accession>A0ABX7L7J3</accession>
<protein>
    <submittedName>
        <fullName evidence="1">Uncharacterized protein</fullName>
    </submittedName>
</protein>
<name>A0ABX7L7J3_9BACL</name>
<proteinExistence type="predicted"/>